<evidence type="ECO:0000256" key="2">
    <source>
        <dbReference type="ARBA" id="ARBA00022475"/>
    </source>
</evidence>
<feature type="transmembrane region" description="Helical" evidence="6">
    <location>
        <begin position="329"/>
        <end position="349"/>
    </location>
</feature>
<proteinExistence type="predicted"/>
<evidence type="ECO:0000313" key="7">
    <source>
        <dbReference type="EMBL" id="AOM76918.1"/>
    </source>
</evidence>
<evidence type="ECO:0000256" key="3">
    <source>
        <dbReference type="ARBA" id="ARBA00022692"/>
    </source>
</evidence>
<keyword evidence="3 6" id="KW-0812">Transmembrane</keyword>
<protein>
    <recommendedName>
        <fullName evidence="9">Membrane protein involved in the export of O-antigen and teichoic acid</fullName>
    </recommendedName>
</protein>
<feature type="transmembrane region" description="Helical" evidence="6">
    <location>
        <begin position="356"/>
        <end position="373"/>
    </location>
</feature>
<feature type="transmembrane region" description="Helical" evidence="6">
    <location>
        <begin position="50"/>
        <end position="67"/>
    </location>
</feature>
<feature type="transmembrane region" description="Helical" evidence="6">
    <location>
        <begin position="379"/>
        <end position="398"/>
    </location>
</feature>
<feature type="transmembrane region" description="Helical" evidence="6">
    <location>
        <begin position="145"/>
        <end position="165"/>
    </location>
</feature>
<dbReference type="PANTHER" id="PTHR30250:SF11">
    <property type="entry name" value="O-ANTIGEN TRANSPORTER-RELATED"/>
    <property type="match status" value="1"/>
</dbReference>
<feature type="transmembrane region" description="Helical" evidence="6">
    <location>
        <begin position="21"/>
        <end position="44"/>
    </location>
</feature>
<feature type="transmembrane region" description="Helical" evidence="6">
    <location>
        <begin position="88"/>
        <end position="108"/>
    </location>
</feature>
<feature type="transmembrane region" description="Helical" evidence="6">
    <location>
        <begin position="289"/>
        <end position="309"/>
    </location>
</feature>
<comment type="subcellular location">
    <subcellularLocation>
        <location evidence="1">Cell membrane</location>
        <topology evidence="1">Multi-pass membrane protein</topology>
    </subcellularLocation>
</comment>
<evidence type="ECO:0008006" key="9">
    <source>
        <dbReference type="Google" id="ProtNLM"/>
    </source>
</evidence>
<evidence type="ECO:0000256" key="1">
    <source>
        <dbReference type="ARBA" id="ARBA00004651"/>
    </source>
</evidence>
<dbReference type="KEGG" id="psty:BFS30_06885"/>
<feature type="transmembrane region" description="Helical" evidence="6">
    <location>
        <begin position="120"/>
        <end position="138"/>
    </location>
</feature>
<organism evidence="7 8">
    <name type="scientific">Pedobacter steynii</name>
    <dbReference type="NCBI Taxonomy" id="430522"/>
    <lineage>
        <taxon>Bacteria</taxon>
        <taxon>Pseudomonadati</taxon>
        <taxon>Bacteroidota</taxon>
        <taxon>Sphingobacteriia</taxon>
        <taxon>Sphingobacteriales</taxon>
        <taxon>Sphingobacteriaceae</taxon>
        <taxon>Pedobacter</taxon>
    </lineage>
</organism>
<dbReference type="GO" id="GO:0005886">
    <property type="term" value="C:plasma membrane"/>
    <property type="evidence" value="ECO:0007669"/>
    <property type="project" value="UniProtKB-SubCell"/>
</dbReference>
<evidence type="ECO:0000256" key="4">
    <source>
        <dbReference type="ARBA" id="ARBA00022989"/>
    </source>
</evidence>
<dbReference type="Pfam" id="PF01943">
    <property type="entry name" value="Polysacc_synt"/>
    <property type="match status" value="1"/>
</dbReference>
<reference evidence="7 8" key="1">
    <citation type="submission" date="2016-08" db="EMBL/GenBank/DDBJ databases">
        <authorList>
            <person name="Seilhamer J.J."/>
        </authorList>
    </citation>
    <scope>NUCLEOTIDE SEQUENCE [LARGE SCALE GENOMIC DNA]</scope>
    <source>
        <strain evidence="7 8">DX4</strain>
    </source>
</reference>
<feature type="transmembrane region" description="Helical" evidence="6">
    <location>
        <begin position="171"/>
        <end position="197"/>
    </location>
</feature>
<accession>A0A1D7QDY4</accession>
<dbReference type="InterPro" id="IPR050833">
    <property type="entry name" value="Poly_Biosynth_Transport"/>
</dbReference>
<evidence type="ECO:0000256" key="5">
    <source>
        <dbReference type="ARBA" id="ARBA00023136"/>
    </source>
</evidence>
<dbReference type="OrthoDB" id="9815702at2"/>
<feature type="transmembrane region" description="Helical" evidence="6">
    <location>
        <begin position="248"/>
        <end position="268"/>
    </location>
</feature>
<evidence type="ECO:0000313" key="8">
    <source>
        <dbReference type="Proteomes" id="UP000094313"/>
    </source>
</evidence>
<keyword evidence="4 6" id="KW-1133">Transmembrane helix</keyword>
<keyword evidence="8" id="KW-1185">Reference proteome</keyword>
<dbReference type="PANTHER" id="PTHR30250">
    <property type="entry name" value="PST FAMILY PREDICTED COLANIC ACID TRANSPORTER"/>
    <property type="match status" value="1"/>
</dbReference>
<evidence type="ECO:0000256" key="6">
    <source>
        <dbReference type="SAM" id="Phobius"/>
    </source>
</evidence>
<feature type="transmembrane region" description="Helical" evidence="6">
    <location>
        <begin position="419"/>
        <end position="438"/>
    </location>
</feature>
<sequence length="473" mass="53119">MLKKESLKFNLAMNMIRTGSNLLFPIVVFPYVVRVLGVEGISLYDTANSLIGYLTIIASLGVGIYGVREIGRVKEDSVKRSTALKELLTINTLAAIVTYVFLLFFLYFSDNQHLNTKVVLVLSLLIFFTSLSADWYFVGVEKQAFITIRGVIIKVVIVMMVFLFVNDKSDLLIYATLMMLLIAITSLVNIYFLVPVFKVKAVDFNLKKHIGPMVSSLLINSCVSYFGLLDVVILSEMGAGDEIAYYTLPLRVFKIVSVVITSTSMVFLPRVAGLLSSDKTAFDKINRESISFILFTSLGFALFLFTFSGKIIQLFGGTQFADSALSLKVLAFTLIGACFTNLMTFQVFYSQQKSKAINLFYLSCIVLNILIIVLGYKHFGYIIIAYSYLASIFILALLQGLYNRFYTKNMLFEVEQLKYILAFALSILLSLLIKNVYLSTVISAITYLLILKLTKEKLVFGLLDSKLLKRNKK</sequence>
<name>A0A1D7QDY4_9SPHI</name>
<keyword evidence="5 6" id="KW-0472">Membrane</keyword>
<dbReference type="AlphaFoldDB" id="A0A1D7QDY4"/>
<gene>
    <name evidence="7" type="ORF">BFS30_06885</name>
</gene>
<dbReference type="InterPro" id="IPR002797">
    <property type="entry name" value="Polysacc_synth"/>
</dbReference>
<dbReference type="Proteomes" id="UP000094313">
    <property type="component" value="Chromosome"/>
</dbReference>
<dbReference type="EMBL" id="CP017141">
    <property type="protein sequence ID" value="AOM76918.1"/>
    <property type="molecule type" value="Genomic_DNA"/>
</dbReference>
<keyword evidence="2" id="KW-1003">Cell membrane</keyword>